<dbReference type="AlphaFoldDB" id="A0A1F5ZGF1"/>
<dbReference type="EMBL" id="MFIZ01000024">
    <property type="protein sequence ID" value="OGG11576.1"/>
    <property type="molecule type" value="Genomic_DNA"/>
</dbReference>
<evidence type="ECO:0000313" key="2">
    <source>
        <dbReference type="Proteomes" id="UP000177268"/>
    </source>
</evidence>
<sequence>MRGIEQQSISPDDPTCIERQIENGIREVVGSHVAFHHTVAMYKATYGGLHQTSEEAEAAFKQMHSQGLDEPLASARLKNKIATTVFLDEGDEYCPWGIGGHVFTHGKNDGFHESTVPEDLRDAAKALDSSFY</sequence>
<name>A0A1F5ZGF1_9BACT</name>
<protein>
    <submittedName>
        <fullName evidence="1">Uncharacterized protein</fullName>
    </submittedName>
</protein>
<proteinExistence type="predicted"/>
<accession>A0A1F5ZGF1</accession>
<reference evidence="1 2" key="1">
    <citation type="journal article" date="2016" name="Nat. Commun.">
        <title>Thousands of microbial genomes shed light on interconnected biogeochemical processes in an aquifer system.</title>
        <authorList>
            <person name="Anantharaman K."/>
            <person name="Brown C.T."/>
            <person name="Hug L.A."/>
            <person name="Sharon I."/>
            <person name="Castelle C.J."/>
            <person name="Probst A.J."/>
            <person name="Thomas B.C."/>
            <person name="Singh A."/>
            <person name="Wilkins M.J."/>
            <person name="Karaoz U."/>
            <person name="Brodie E.L."/>
            <person name="Williams K.H."/>
            <person name="Hubbard S.S."/>
            <person name="Banfield J.F."/>
        </authorList>
    </citation>
    <scope>NUCLEOTIDE SEQUENCE [LARGE SCALE GENOMIC DNA]</scope>
</reference>
<comment type="caution">
    <text evidence="1">The sequence shown here is derived from an EMBL/GenBank/DDBJ whole genome shotgun (WGS) entry which is preliminary data.</text>
</comment>
<gene>
    <name evidence="1" type="ORF">A2Z00_05080</name>
</gene>
<evidence type="ECO:0000313" key="1">
    <source>
        <dbReference type="EMBL" id="OGG11576.1"/>
    </source>
</evidence>
<organism evidence="1 2">
    <name type="scientific">Candidatus Gottesmanbacteria bacterium RBG_13_45_10</name>
    <dbReference type="NCBI Taxonomy" id="1798370"/>
    <lineage>
        <taxon>Bacteria</taxon>
        <taxon>Candidatus Gottesmaniibacteriota</taxon>
    </lineage>
</organism>
<dbReference type="Proteomes" id="UP000177268">
    <property type="component" value="Unassembled WGS sequence"/>
</dbReference>